<name>A0A9D9IFA0_9BACT</name>
<evidence type="ECO:0000313" key="2">
    <source>
        <dbReference type="Proteomes" id="UP000823603"/>
    </source>
</evidence>
<comment type="caution">
    <text evidence="1">The sequence shown here is derived from an EMBL/GenBank/DDBJ whole genome shotgun (WGS) entry which is preliminary data.</text>
</comment>
<feature type="non-terminal residue" evidence="1">
    <location>
        <position position="1"/>
    </location>
</feature>
<accession>A0A9D9IFA0</accession>
<gene>
    <name evidence="1" type="ORF">IAB82_07745</name>
</gene>
<dbReference type="Proteomes" id="UP000823603">
    <property type="component" value="Unassembled WGS sequence"/>
</dbReference>
<dbReference type="Gene3D" id="2.60.40.3620">
    <property type="match status" value="3"/>
</dbReference>
<dbReference type="AlphaFoldDB" id="A0A9D9IFA0"/>
<reference evidence="1" key="1">
    <citation type="submission" date="2020-10" db="EMBL/GenBank/DDBJ databases">
        <authorList>
            <person name="Gilroy R."/>
        </authorList>
    </citation>
    <scope>NUCLEOTIDE SEQUENCE</scope>
    <source>
        <strain evidence="1">B2-22910</strain>
    </source>
</reference>
<protein>
    <submittedName>
        <fullName evidence="1">SusF/SusE family outer membrane protein</fullName>
    </submittedName>
</protein>
<organism evidence="1 2">
    <name type="scientific">Candidatus Cryptobacteroides faecavium</name>
    <dbReference type="NCBI Taxonomy" id="2840762"/>
    <lineage>
        <taxon>Bacteria</taxon>
        <taxon>Pseudomonadati</taxon>
        <taxon>Bacteroidota</taxon>
        <taxon>Bacteroidia</taxon>
        <taxon>Bacteroidales</taxon>
        <taxon>Candidatus Cryptobacteroides</taxon>
    </lineage>
</organism>
<reference evidence="1" key="2">
    <citation type="journal article" date="2021" name="PeerJ">
        <title>Extensive microbial diversity within the chicken gut microbiome revealed by metagenomics and culture.</title>
        <authorList>
            <person name="Gilroy R."/>
            <person name="Ravi A."/>
            <person name="Getino M."/>
            <person name="Pursley I."/>
            <person name="Horton D.L."/>
            <person name="Alikhan N.F."/>
            <person name="Baker D."/>
            <person name="Gharbi K."/>
            <person name="Hall N."/>
            <person name="Watson M."/>
            <person name="Adriaenssens E.M."/>
            <person name="Foster-Nyarko E."/>
            <person name="Jarju S."/>
            <person name="Secka A."/>
            <person name="Antonio M."/>
            <person name="Oren A."/>
            <person name="Chaudhuri R.R."/>
            <person name="La Ragione R."/>
            <person name="Hildebrand F."/>
            <person name="Pallen M.J."/>
        </authorList>
    </citation>
    <scope>NUCLEOTIDE SEQUENCE</scope>
    <source>
        <strain evidence="1">B2-22910</strain>
    </source>
</reference>
<sequence length="460" mass="49180">VKVTVTEAERTYPMVYVIGDFCGWADGQTQELFSFSGDEVNYAGVIGFGGKAANGFKIRGTETGWSDDSNWGTDGETAAPEAEAATIQLISAGSSGNIMAYSHNFYRFTFNRSSMVLTKELSFDQLGVVGDFNSWGSDVVMNFDTEKQVFWADVEFPAEGEFKVRADGAWDVSWGVATTGAASTSGILDGGNNITAPAGNYRLYVNFNNPEEMTWELNAADYGTGGGEEPEPEPESTWVVHGQTVATPDWGDIEMVSAGSNISVFKAEGIEVAASSQFGFKDPDGQWYAVDTEFAGGQNPYAVTIGASFNVSTSSVNAVINDAGTYDYWILPDAGRAYVTQTGMKPEYVAGTYGICGTVNGWGDIGDLSMTEDGGYLVRKGVVLTTTDQFKIRYNNEWNDAANFGTESGGAVDVNAAVAVVSSGGSQNMSVSLDGTYDIYFDLDNLTVYVMSEGRTPADK</sequence>
<dbReference type="EMBL" id="JADIMB010000114">
    <property type="protein sequence ID" value="MBO8471667.1"/>
    <property type="molecule type" value="Genomic_DNA"/>
</dbReference>
<proteinExistence type="predicted"/>
<evidence type="ECO:0000313" key="1">
    <source>
        <dbReference type="EMBL" id="MBO8471667.1"/>
    </source>
</evidence>